<name>A0ABV6R0H4_9CAUL</name>
<comment type="similarity">
    <text evidence="2">Belongs to the 'GDXG' lipolytic enzyme family.</text>
</comment>
<reference evidence="6 7" key="1">
    <citation type="submission" date="2024-09" db="EMBL/GenBank/DDBJ databases">
        <authorList>
            <person name="Sun Q."/>
            <person name="Mori K."/>
        </authorList>
    </citation>
    <scope>NUCLEOTIDE SEQUENCE [LARGE SCALE GENOMIC DNA]</scope>
    <source>
        <strain evidence="6 7">NCAIM B.02621</strain>
    </source>
</reference>
<dbReference type="SUPFAM" id="SSF53474">
    <property type="entry name" value="alpha/beta-Hydrolases"/>
    <property type="match status" value="1"/>
</dbReference>
<evidence type="ECO:0000256" key="4">
    <source>
        <dbReference type="RuleBase" id="RU361235"/>
    </source>
</evidence>
<comment type="similarity">
    <text evidence="1 4">Belongs to the type-B carboxylesterase/lipase family.</text>
</comment>
<dbReference type="Pfam" id="PF00135">
    <property type="entry name" value="COesterase"/>
    <property type="match status" value="1"/>
</dbReference>
<comment type="caution">
    <text evidence="6">The sequence shown here is derived from an EMBL/GenBank/DDBJ whole genome shotgun (WGS) entry which is preliminary data.</text>
</comment>
<keyword evidence="7" id="KW-1185">Reference proteome</keyword>
<feature type="chain" id="PRO_5044965188" description="Carboxylic ester hydrolase" evidence="4">
    <location>
        <begin position="19"/>
        <end position="506"/>
    </location>
</feature>
<dbReference type="EC" id="3.1.1.-" evidence="4"/>
<dbReference type="PROSITE" id="PS00122">
    <property type="entry name" value="CARBOXYLESTERASE_B_1"/>
    <property type="match status" value="1"/>
</dbReference>
<evidence type="ECO:0000259" key="5">
    <source>
        <dbReference type="Pfam" id="PF00135"/>
    </source>
</evidence>
<evidence type="ECO:0000256" key="1">
    <source>
        <dbReference type="ARBA" id="ARBA00005964"/>
    </source>
</evidence>
<dbReference type="PANTHER" id="PTHR11559">
    <property type="entry name" value="CARBOXYLESTERASE"/>
    <property type="match status" value="1"/>
</dbReference>
<feature type="signal peptide" evidence="4">
    <location>
        <begin position="1"/>
        <end position="18"/>
    </location>
</feature>
<keyword evidence="4" id="KW-0732">Signal</keyword>
<accession>A0ABV6R0H4</accession>
<dbReference type="RefSeq" id="WP_376834669.1">
    <property type="nucleotide sequence ID" value="NZ_JBHLSW010000003.1"/>
</dbReference>
<dbReference type="InterPro" id="IPR029058">
    <property type="entry name" value="AB_hydrolase_fold"/>
</dbReference>
<feature type="domain" description="Carboxylesterase type B" evidence="5">
    <location>
        <begin position="22"/>
        <end position="483"/>
    </location>
</feature>
<dbReference type="InterPro" id="IPR002018">
    <property type="entry name" value="CarbesteraseB"/>
</dbReference>
<evidence type="ECO:0000256" key="3">
    <source>
        <dbReference type="ARBA" id="ARBA00022801"/>
    </source>
</evidence>
<organism evidence="6 7">
    <name type="scientific">Brevundimonas balnearis</name>
    <dbReference type="NCBI Taxonomy" id="1572858"/>
    <lineage>
        <taxon>Bacteria</taxon>
        <taxon>Pseudomonadati</taxon>
        <taxon>Pseudomonadota</taxon>
        <taxon>Alphaproteobacteria</taxon>
        <taxon>Caulobacterales</taxon>
        <taxon>Caulobacteraceae</taxon>
        <taxon>Brevundimonas</taxon>
    </lineage>
</organism>
<dbReference type="InterPro" id="IPR050309">
    <property type="entry name" value="Type-B_Carboxylest/Lipase"/>
</dbReference>
<dbReference type="InterPro" id="IPR002168">
    <property type="entry name" value="Lipase_GDXG_HIS_AS"/>
</dbReference>
<gene>
    <name evidence="6" type="ORF">ACFFGE_04415</name>
</gene>
<proteinExistence type="inferred from homology"/>
<evidence type="ECO:0000313" key="7">
    <source>
        <dbReference type="Proteomes" id="UP001589906"/>
    </source>
</evidence>
<dbReference type="InterPro" id="IPR019826">
    <property type="entry name" value="Carboxylesterase_B_AS"/>
</dbReference>
<keyword evidence="3 4" id="KW-0378">Hydrolase</keyword>
<sequence length="506" mass="54167">MLIQGLLAAALMIAIPQAADSPPRVEVRQGTLEGKRGHDVAAFMNIPYAAPPVGALRWRPPQPAVAWSGVRDASERGPICIQPPANGDNGVGPLPMSEDCLQLNVFAPVERETPLPVMFWIHGGGYVNGSATADLYDGSALARRGVVVVTVNYRLGRLGFFDHPALAAERPEGEPAGNYGVMDIIAALEWVRDNIGAFGGDPGQVMIFGESAGAQAVLQLMVSPPARGLFHRAAVQSGLPRLPASRLDAPGEEGAPAVRDAAVAWTRAAGLDARDASDLRAIPAETFLRPAPSLRLGALNIVDGDIVPEPIMDAFEAGRQARVPLIVGANSAEFFWVTADNPTDGALDDGFSEAERAELITAYGGAQAYRAQVISDLLFVEPARQVARLHARSGAPTWLYRFDIVSAAAPQEPGGAGHAWDRQYVFDTLNASPWPTDDMDRRAADLISGYWASFARIGDPNGQGRPEWPRVRDDLTTMQFSNDHPHVVTDPRGERLEIIARILDGD</sequence>
<evidence type="ECO:0000313" key="6">
    <source>
        <dbReference type="EMBL" id="MFC0633120.1"/>
    </source>
</evidence>
<dbReference type="Gene3D" id="3.40.50.1820">
    <property type="entry name" value="alpha/beta hydrolase"/>
    <property type="match status" value="1"/>
</dbReference>
<protein>
    <recommendedName>
        <fullName evidence="4">Carboxylic ester hydrolase</fullName>
        <ecNumber evidence="4">3.1.1.-</ecNumber>
    </recommendedName>
</protein>
<dbReference type="PROSITE" id="PS01173">
    <property type="entry name" value="LIPASE_GDXG_HIS"/>
    <property type="match status" value="1"/>
</dbReference>
<evidence type="ECO:0000256" key="2">
    <source>
        <dbReference type="ARBA" id="ARBA00010515"/>
    </source>
</evidence>
<dbReference type="EMBL" id="JBHLSW010000003">
    <property type="protein sequence ID" value="MFC0633120.1"/>
    <property type="molecule type" value="Genomic_DNA"/>
</dbReference>
<dbReference type="Proteomes" id="UP001589906">
    <property type="component" value="Unassembled WGS sequence"/>
</dbReference>